<keyword evidence="5 10" id="KW-0812">Transmembrane</keyword>
<evidence type="ECO:0000313" key="12">
    <source>
        <dbReference type="EMBL" id="KAL0637346.1"/>
    </source>
</evidence>
<dbReference type="PROSITE" id="PS51257">
    <property type="entry name" value="PROKAR_LIPOPROTEIN"/>
    <property type="match status" value="1"/>
</dbReference>
<protein>
    <recommendedName>
        <fullName evidence="10">Dolichyl-diphosphooligosaccharide--protein glycosyltransferase subunit 1</fullName>
    </recommendedName>
</protein>
<comment type="caution">
    <text evidence="12">The sequence shown here is derived from an EMBL/GenBank/DDBJ whole genome shotgun (WGS) entry which is preliminary data.</text>
</comment>
<feature type="region of interest" description="Disordered" evidence="11">
    <location>
        <begin position="186"/>
        <end position="213"/>
    </location>
</feature>
<feature type="compositionally biased region" description="Basic and acidic residues" evidence="11">
    <location>
        <begin position="191"/>
        <end position="206"/>
    </location>
</feature>
<evidence type="ECO:0000256" key="7">
    <source>
        <dbReference type="ARBA" id="ARBA00022824"/>
    </source>
</evidence>
<evidence type="ECO:0000256" key="4">
    <source>
        <dbReference type="ARBA" id="ARBA00008905"/>
    </source>
</evidence>
<evidence type="ECO:0000256" key="2">
    <source>
        <dbReference type="ARBA" id="ARBA00004115"/>
    </source>
</evidence>
<dbReference type="Pfam" id="PF04597">
    <property type="entry name" value="Ribophorin_I"/>
    <property type="match status" value="1"/>
</dbReference>
<evidence type="ECO:0000256" key="5">
    <source>
        <dbReference type="ARBA" id="ARBA00022692"/>
    </source>
</evidence>
<feature type="transmembrane region" description="Helical" evidence="10">
    <location>
        <begin position="461"/>
        <end position="478"/>
    </location>
</feature>
<evidence type="ECO:0000256" key="9">
    <source>
        <dbReference type="ARBA" id="ARBA00023136"/>
    </source>
</evidence>
<sequence>MRSLYNWSALVLPLLASLSSCTFTVAGSKLLLPADFKPPQVFKHSNLLRTIDLTRPYARETIAAVIENVSKVPQSEYYLPVSKETLPKVSYVEARDKKGAGDMFVVTPVEFNEQSDTQYYRILFNPALPAGFSLTLQISLAVTDVLTPVPALVTQVEKQFLQWTTRQYAHTAYTTEKQKTKLKFPNNEVPDFTKLDPKADGTEDPTKSGSSFTFGPYPATGPEIVGEEVTLRFEYTAPVIKMDRMERLIEVSHWGGNLAVEERYSMTNNGANLKEQFSRVAWAATSYYNPPTHAIRMLTFPLIVGAKDAYFTDEIGNVSTSRFRSNPREANLELKPRYPVFGGWNYTFVTGWNHDLNHFVRGAKNGADFVLRVPFLEGPKEAVTYGELEVTVILPEGATNVEFNSPIPLLGSEQYLHKTFMDTIGRTAIKMTARNVVDEQHRKELIVSYHLDRAEALRKPLVMFAALLTLFAFSWGVGKLDLGIGKKKNA</sequence>
<organism evidence="12 13">
    <name type="scientific">Discina gigas</name>
    <dbReference type="NCBI Taxonomy" id="1032678"/>
    <lineage>
        <taxon>Eukaryota</taxon>
        <taxon>Fungi</taxon>
        <taxon>Dikarya</taxon>
        <taxon>Ascomycota</taxon>
        <taxon>Pezizomycotina</taxon>
        <taxon>Pezizomycetes</taxon>
        <taxon>Pezizales</taxon>
        <taxon>Discinaceae</taxon>
        <taxon>Discina</taxon>
    </lineage>
</organism>
<keyword evidence="9 10" id="KW-0472">Membrane</keyword>
<comment type="subcellular location">
    <subcellularLocation>
        <location evidence="2 10">Endoplasmic reticulum membrane</location>
        <topology evidence="2 10">Single-pass type I membrane protein</topology>
    </subcellularLocation>
</comment>
<comment type="similarity">
    <text evidence="4 10">Belongs to the OST1 family.</text>
</comment>
<dbReference type="PANTHER" id="PTHR21049:SF0">
    <property type="entry name" value="DOLICHYL-DIPHOSPHOOLIGOSACCHARIDE--PROTEIN GLYCOSYLTRANSFERASE SUBUNIT 1"/>
    <property type="match status" value="1"/>
</dbReference>
<gene>
    <name evidence="12" type="primary">OST1</name>
    <name evidence="12" type="ORF">Q9L58_003679</name>
</gene>
<evidence type="ECO:0000256" key="3">
    <source>
        <dbReference type="ARBA" id="ARBA00004922"/>
    </source>
</evidence>
<feature type="signal peptide" evidence="10">
    <location>
        <begin position="1"/>
        <end position="26"/>
    </location>
</feature>
<evidence type="ECO:0000256" key="6">
    <source>
        <dbReference type="ARBA" id="ARBA00022729"/>
    </source>
</evidence>
<keyword evidence="7 10" id="KW-0256">Endoplasmic reticulum</keyword>
<reference evidence="12 13" key="1">
    <citation type="submission" date="2024-02" db="EMBL/GenBank/DDBJ databases">
        <title>Discinaceae phylogenomics.</title>
        <authorList>
            <person name="Dirks A.C."/>
            <person name="James T.Y."/>
        </authorList>
    </citation>
    <scope>NUCLEOTIDE SEQUENCE [LARGE SCALE GENOMIC DNA]</scope>
    <source>
        <strain evidence="12 13">ACD0624</strain>
    </source>
</reference>
<proteinExistence type="inferred from homology"/>
<comment type="pathway">
    <text evidence="3 10">Protein modification; protein glycosylation.</text>
</comment>
<evidence type="ECO:0000313" key="13">
    <source>
        <dbReference type="Proteomes" id="UP001447188"/>
    </source>
</evidence>
<name>A0ABR3GP33_9PEZI</name>
<dbReference type="InterPro" id="IPR007676">
    <property type="entry name" value="Ribophorin_I"/>
</dbReference>
<comment type="function">
    <text evidence="1 10">Subunit of the oligosaccharyl transferase (OST) complex that catalyzes the initial transfer of a defined glycan (Glc(3)Man(9)GlcNAc(2) in eukaryotes) from the lipid carrier dolichol-pyrophosphate to an asparagine residue within an Asn-X-Ser/Thr consensus motif in nascent polypeptide chains, the first step in protein N-glycosylation. N-glycosylation occurs cotranslationally and the complex associates with the Sec61 complex at the channel-forming translocon complex that mediates protein translocation across the endoplasmic reticulum (ER). All subunits are required for a maximal enzyme activity.</text>
</comment>
<evidence type="ECO:0000256" key="10">
    <source>
        <dbReference type="RuleBase" id="RU361143"/>
    </source>
</evidence>
<comment type="subunit">
    <text evidence="10">Component of the oligosaccharyltransferase (OST) complex.</text>
</comment>
<dbReference type="Proteomes" id="UP001447188">
    <property type="component" value="Unassembled WGS sequence"/>
</dbReference>
<keyword evidence="8 10" id="KW-1133">Transmembrane helix</keyword>
<evidence type="ECO:0000256" key="1">
    <source>
        <dbReference type="ARBA" id="ARBA00002791"/>
    </source>
</evidence>
<evidence type="ECO:0000256" key="11">
    <source>
        <dbReference type="SAM" id="MobiDB-lite"/>
    </source>
</evidence>
<feature type="chain" id="PRO_5044968897" description="Dolichyl-diphosphooligosaccharide--protein glycosyltransferase subunit 1" evidence="10">
    <location>
        <begin position="27"/>
        <end position="490"/>
    </location>
</feature>
<dbReference type="PANTHER" id="PTHR21049">
    <property type="entry name" value="RIBOPHORIN I"/>
    <property type="match status" value="1"/>
</dbReference>
<evidence type="ECO:0000256" key="8">
    <source>
        <dbReference type="ARBA" id="ARBA00022989"/>
    </source>
</evidence>
<keyword evidence="6 10" id="KW-0732">Signal</keyword>
<keyword evidence="13" id="KW-1185">Reference proteome</keyword>
<accession>A0ABR3GP33</accession>
<dbReference type="EMBL" id="JBBBZM010000036">
    <property type="protein sequence ID" value="KAL0637346.1"/>
    <property type="molecule type" value="Genomic_DNA"/>
</dbReference>